<dbReference type="EMBL" id="JAYWIO010000005">
    <property type="protein sequence ID" value="KAK7259093.1"/>
    <property type="molecule type" value="Genomic_DNA"/>
</dbReference>
<dbReference type="AlphaFoldDB" id="A0AAN9EKW9"/>
<dbReference type="Proteomes" id="UP001372338">
    <property type="component" value="Unassembled WGS sequence"/>
</dbReference>
<name>A0AAN9EKW9_CROPI</name>
<comment type="caution">
    <text evidence="1">The sequence shown here is derived from an EMBL/GenBank/DDBJ whole genome shotgun (WGS) entry which is preliminary data.</text>
</comment>
<accession>A0AAN9EKW9</accession>
<reference evidence="1 2" key="1">
    <citation type="submission" date="2024-01" db="EMBL/GenBank/DDBJ databases">
        <title>The genomes of 5 underutilized Papilionoideae crops provide insights into root nodulation and disease resistanc.</title>
        <authorList>
            <person name="Yuan L."/>
        </authorList>
    </citation>
    <scope>NUCLEOTIDE SEQUENCE [LARGE SCALE GENOMIC DNA]</scope>
    <source>
        <strain evidence="1">ZHUSHIDOU_FW_LH</strain>
        <tissue evidence="1">Leaf</tissue>
    </source>
</reference>
<sequence length="92" mass="10480">MKKEKGGLELLLSLSLSRSFSHFNLSLELSSLSVSSSRHSQSRALLISLFSRDRCHKEPLFSVFSRSPQHSFHAIATVTYLLTKANQLLYRR</sequence>
<evidence type="ECO:0000313" key="2">
    <source>
        <dbReference type="Proteomes" id="UP001372338"/>
    </source>
</evidence>
<proteinExistence type="predicted"/>
<keyword evidence="2" id="KW-1185">Reference proteome</keyword>
<organism evidence="1 2">
    <name type="scientific">Crotalaria pallida</name>
    <name type="common">Smooth rattlebox</name>
    <name type="synonym">Crotalaria striata</name>
    <dbReference type="NCBI Taxonomy" id="3830"/>
    <lineage>
        <taxon>Eukaryota</taxon>
        <taxon>Viridiplantae</taxon>
        <taxon>Streptophyta</taxon>
        <taxon>Embryophyta</taxon>
        <taxon>Tracheophyta</taxon>
        <taxon>Spermatophyta</taxon>
        <taxon>Magnoliopsida</taxon>
        <taxon>eudicotyledons</taxon>
        <taxon>Gunneridae</taxon>
        <taxon>Pentapetalae</taxon>
        <taxon>rosids</taxon>
        <taxon>fabids</taxon>
        <taxon>Fabales</taxon>
        <taxon>Fabaceae</taxon>
        <taxon>Papilionoideae</taxon>
        <taxon>50 kb inversion clade</taxon>
        <taxon>genistoids sensu lato</taxon>
        <taxon>core genistoids</taxon>
        <taxon>Crotalarieae</taxon>
        <taxon>Crotalaria</taxon>
    </lineage>
</organism>
<evidence type="ECO:0000313" key="1">
    <source>
        <dbReference type="EMBL" id="KAK7259093.1"/>
    </source>
</evidence>
<protein>
    <submittedName>
        <fullName evidence="1">Uncharacterized protein</fullName>
    </submittedName>
</protein>
<gene>
    <name evidence="1" type="ORF">RIF29_24689</name>
</gene>